<evidence type="ECO:0000313" key="2">
    <source>
        <dbReference type="Proteomes" id="UP000800235"/>
    </source>
</evidence>
<dbReference type="AlphaFoldDB" id="A0A9P4TZF2"/>
<gene>
    <name evidence="1" type="ORF">EJ08DRAFT_714199</name>
</gene>
<organism evidence="1 2">
    <name type="scientific">Tothia fuscella</name>
    <dbReference type="NCBI Taxonomy" id="1048955"/>
    <lineage>
        <taxon>Eukaryota</taxon>
        <taxon>Fungi</taxon>
        <taxon>Dikarya</taxon>
        <taxon>Ascomycota</taxon>
        <taxon>Pezizomycotina</taxon>
        <taxon>Dothideomycetes</taxon>
        <taxon>Pleosporomycetidae</taxon>
        <taxon>Venturiales</taxon>
        <taxon>Cylindrosympodiaceae</taxon>
        <taxon>Tothia</taxon>
    </lineage>
</organism>
<keyword evidence="2" id="KW-1185">Reference proteome</keyword>
<name>A0A9P4TZF2_9PEZI</name>
<evidence type="ECO:0000313" key="1">
    <source>
        <dbReference type="EMBL" id="KAF2430837.1"/>
    </source>
</evidence>
<accession>A0A9P4TZF2</accession>
<proteinExistence type="predicted"/>
<protein>
    <submittedName>
        <fullName evidence="1">Uncharacterized protein</fullName>
    </submittedName>
</protein>
<dbReference type="Proteomes" id="UP000800235">
    <property type="component" value="Unassembled WGS sequence"/>
</dbReference>
<reference evidence="1" key="1">
    <citation type="journal article" date="2020" name="Stud. Mycol.">
        <title>101 Dothideomycetes genomes: a test case for predicting lifestyles and emergence of pathogens.</title>
        <authorList>
            <person name="Haridas S."/>
            <person name="Albert R."/>
            <person name="Binder M."/>
            <person name="Bloem J."/>
            <person name="Labutti K."/>
            <person name="Salamov A."/>
            <person name="Andreopoulos B."/>
            <person name="Baker S."/>
            <person name="Barry K."/>
            <person name="Bills G."/>
            <person name="Bluhm B."/>
            <person name="Cannon C."/>
            <person name="Castanera R."/>
            <person name="Culley D."/>
            <person name="Daum C."/>
            <person name="Ezra D."/>
            <person name="Gonzalez J."/>
            <person name="Henrissat B."/>
            <person name="Kuo A."/>
            <person name="Liang C."/>
            <person name="Lipzen A."/>
            <person name="Lutzoni F."/>
            <person name="Magnuson J."/>
            <person name="Mondo S."/>
            <person name="Nolan M."/>
            <person name="Ohm R."/>
            <person name="Pangilinan J."/>
            <person name="Park H.-J."/>
            <person name="Ramirez L."/>
            <person name="Alfaro M."/>
            <person name="Sun H."/>
            <person name="Tritt A."/>
            <person name="Yoshinaga Y."/>
            <person name="Zwiers L.-H."/>
            <person name="Turgeon B."/>
            <person name="Goodwin S."/>
            <person name="Spatafora J."/>
            <person name="Crous P."/>
            <person name="Grigoriev I."/>
        </authorList>
    </citation>
    <scope>NUCLEOTIDE SEQUENCE</scope>
    <source>
        <strain evidence="1">CBS 130266</strain>
    </source>
</reference>
<dbReference type="EMBL" id="MU007036">
    <property type="protein sequence ID" value="KAF2430837.1"/>
    <property type="molecule type" value="Genomic_DNA"/>
</dbReference>
<comment type="caution">
    <text evidence="1">The sequence shown here is derived from an EMBL/GenBank/DDBJ whole genome shotgun (WGS) entry which is preliminary data.</text>
</comment>
<sequence>MAPLTRKPLPPEVRNGIYQILVDRTYPLIFRTEILHYRKHLPFKHSLPSGFLSSCKQIHEELLTFYGARGAFKAVIQNLSLEHGNNMVHFYANNVDLETSRIARSRPDANPDNTTMSTAAIALRQNYVQTLTLWIDLGRLEDQVGEETLISGTINWSFIRDMKALKTLRVQFPFNTSPSLTSDHDPENNIQLFNKMWFSSPVLLGHIIQLLRAIPARVKIEWNLAEKPVEEPIRNTTVVFESSWTLGACELSLLSGVY</sequence>